<comment type="caution">
    <text evidence="2">The sequence shown here is derived from an EMBL/GenBank/DDBJ whole genome shotgun (WGS) entry which is preliminary data.</text>
</comment>
<keyword evidence="1" id="KW-0732">Signal</keyword>
<dbReference type="AlphaFoldDB" id="A0A5M6CIM0"/>
<protein>
    <submittedName>
        <fullName evidence="2">DUF2911 domain-containing protein</fullName>
    </submittedName>
</protein>
<dbReference type="Proteomes" id="UP000323632">
    <property type="component" value="Unassembled WGS sequence"/>
</dbReference>
<dbReference type="InterPro" id="IPR021314">
    <property type="entry name" value="DUF2911"/>
</dbReference>
<sequence length="279" mass="31183">MKKIFITFLFGLSLSVNAFSQDMKLPAPSPTTVIKQDFSTSSIEITYSRPSMRGRKIFGDLIPFGQVWRTGANAATKISFGEDVMLAGQPLKAGTYALYTTPGENSWKVIINKGISNWGVSGFDEKDDVIQFDVPAKKTAEAVQSFTIAIDNLNGNKCDLVLSWENTKVTIPVFADNDKKITEYLETSINSPKRPYQQAANYYLETNQNLDKAIEYTDKALAENKDAFWLYWLKARIYQKQGKKTEAIAAAQKSADLAASTPYAAEYKRNADTLKKQMM</sequence>
<proteinExistence type="predicted"/>
<dbReference type="SUPFAM" id="SSF48452">
    <property type="entry name" value="TPR-like"/>
    <property type="match status" value="1"/>
</dbReference>
<keyword evidence="3" id="KW-1185">Reference proteome</keyword>
<evidence type="ECO:0000256" key="1">
    <source>
        <dbReference type="SAM" id="SignalP"/>
    </source>
</evidence>
<evidence type="ECO:0000313" key="3">
    <source>
        <dbReference type="Proteomes" id="UP000323632"/>
    </source>
</evidence>
<dbReference type="Gene3D" id="1.25.40.10">
    <property type="entry name" value="Tetratricopeptide repeat domain"/>
    <property type="match status" value="1"/>
</dbReference>
<accession>A0A5M6CIM0</accession>
<feature type="signal peptide" evidence="1">
    <location>
        <begin position="1"/>
        <end position="18"/>
    </location>
</feature>
<reference evidence="2 3" key="1">
    <citation type="submission" date="2019-09" db="EMBL/GenBank/DDBJ databases">
        <title>Genome sequence and assembly of Taibaiella sp.</title>
        <authorList>
            <person name="Chhetri G."/>
        </authorList>
    </citation>
    <scope>NUCLEOTIDE SEQUENCE [LARGE SCALE GENOMIC DNA]</scope>
    <source>
        <strain evidence="2 3">KVB11</strain>
    </source>
</reference>
<name>A0A5M6CIM0_9BACT</name>
<dbReference type="InterPro" id="IPR011990">
    <property type="entry name" value="TPR-like_helical_dom_sf"/>
</dbReference>
<organism evidence="2 3">
    <name type="scientific">Taibaiella lutea</name>
    <dbReference type="NCBI Taxonomy" id="2608001"/>
    <lineage>
        <taxon>Bacteria</taxon>
        <taxon>Pseudomonadati</taxon>
        <taxon>Bacteroidota</taxon>
        <taxon>Chitinophagia</taxon>
        <taxon>Chitinophagales</taxon>
        <taxon>Chitinophagaceae</taxon>
        <taxon>Taibaiella</taxon>
    </lineage>
</organism>
<dbReference type="EMBL" id="VWSH01000002">
    <property type="protein sequence ID" value="KAA5534863.1"/>
    <property type="molecule type" value="Genomic_DNA"/>
</dbReference>
<dbReference type="Pfam" id="PF11138">
    <property type="entry name" value="DUF2911"/>
    <property type="match status" value="1"/>
</dbReference>
<dbReference type="RefSeq" id="WP_150032542.1">
    <property type="nucleotide sequence ID" value="NZ_VWSH01000002.1"/>
</dbReference>
<feature type="chain" id="PRO_5024374752" evidence="1">
    <location>
        <begin position="19"/>
        <end position="279"/>
    </location>
</feature>
<evidence type="ECO:0000313" key="2">
    <source>
        <dbReference type="EMBL" id="KAA5534863.1"/>
    </source>
</evidence>
<gene>
    <name evidence="2" type="ORF">F0919_09680</name>
</gene>